<dbReference type="InterPro" id="IPR036890">
    <property type="entry name" value="HATPase_C_sf"/>
</dbReference>
<dbReference type="GO" id="GO:0000155">
    <property type="term" value="F:phosphorelay sensor kinase activity"/>
    <property type="evidence" value="ECO:0007669"/>
    <property type="project" value="InterPro"/>
</dbReference>
<comment type="catalytic activity">
    <reaction evidence="1">
        <text>ATP + protein L-histidine = ADP + protein N-phospho-L-histidine.</text>
        <dbReference type="EC" id="2.7.13.3"/>
    </reaction>
</comment>
<keyword evidence="11 14" id="KW-1133">Transmembrane helix</keyword>
<evidence type="ECO:0000256" key="11">
    <source>
        <dbReference type="ARBA" id="ARBA00022989"/>
    </source>
</evidence>
<keyword evidence="8" id="KW-0547">Nucleotide-binding</keyword>
<dbReference type="PROSITE" id="PS50109">
    <property type="entry name" value="HIS_KIN"/>
    <property type="match status" value="1"/>
</dbReference>
<dbReference type="CDD" id="cd00082">
    <property type="entry name" value="HisKA"/>
    <property type="match status" value="1"/>
</dbReference>
<name>A0A917RXL7_9BACL</name>
<dbReference type="SMART" id="SM00388">
    <property type="entry name" value="HisKA"/>
    <property type="match status" value="1"/>
</dbReference>
<keyword evidence="18" id="KW-1185">Reference proteome</keyword>
<evidence type="ECO:0000256" key="10">
    <source>
        <dbReference type="ARBA" id="ARBA00022840"/>
    </source>
</evidence>
<reference evidence="17" key="1">
    <citation type="journal article" date="2014" name="Int. J. Syst. Evol. Microbiol.">
        <title>Complete genome sequence of Corynebacterium casei LMG S-19264T (=DSM 44701T), isolated from a smear-ripened cheese.</title>
        <authorList>
            <consortium name="US DOE Joint Genome Institute (JGI-PGF)"/>
            <person name="Walter F."/>
            <person name="Albersmeier A."/>
            <person name="Kalinowski J."/>
            <person name="Ruckert C."/>
        </authorList>
    </citation>
    <scope>NUCLEOTIDE SEQUENCE</scope>
    <source>
        <strain evidence="17">JCM 15325</strain>
    </source>
</reference>
<feature type="domain" description="Histidine kinase" evidence="15">
    <location>
        <begin position="244"/>
        <end position="449"/>
    </location>
</feature>
<dbReference type="EMBL" id="BMOK01000001">
    <property type="protein sequence ID" value="GGL42923.1"/>
    <property type="molecule type" value="Genomic_DNA"/>
</dbReference>
<keyword evidence="10" id="KW-0067">ATP-binding</keyword>
<keyword evidence="7 14" id="KW-0812">Transmembrane</keyword>
<dbReference type="PANTHER" id="PTHR45528:SF1">
    <property type="entry name" value="SENSOR HISTIDINE KINASE CPXA"/>
    <property type="match status" value="1"/>
</dbReference>
<dbReference type="InterPro" id="IPR003594">
    <property type="entry name" value="HATPase_dom"/>
</dbReference>
<evidence type="ECO:0000256" key="12">
    <source>
        <dbReference type="ARBA" id="ARBA00023012"/>
    </source>
</evidence>
<evidence type="ECO:0000259" key="16">
    <source>
        <dbReference type="PROSITE" id="PS50885"/>
    </source>
</evidence>
<keyword evidence="5" id="KW-0597">Phosphoprotein</keyword>
<dbReference type="SUPFAM" id="SSF55874">
    <property type="entry name" value="ATPase domain of HSP90 chaperone/DNA topoisomerase II/histidine kinase"/>
    <property type="match status" value="1"/>
</dbReference>
<dbReference type="Gene3D" id="1.10.287.130">
    <property type="match status" value="1"/>
</dbReference>
<feature type="domain" description="HAMP" evidence="16">
    <location>
        <begin position="184"/>
        <end position="236"/>
    </location>
</feature>
<keyword evidence="4" id="KW-1003">Cell membrane</keyword>
<dbReference type="InterPro" id="IPR003660">
    <property type="entry name" value="HAMP_dom"/>
</dbReference>
<dbReference type="RefSeq" id="WP_188801285.1">
    <property type="nucleotide sequence ID" value="NZ_BMOK01000001.1"/>
</dbReference>
<evidence type="ECO:0000256" key="3">
    <source>
        <dbReference type="ARBA" id="ARBA00012438"/>
    </source>
</evidence>
<feature type="transmembrane region" description="Helical" evidence="14">
    <location>
        <begin position="160"/>
        <end position="183"/>
    </location>
</feature>
<dbReference type="PRINTS" id="PR00344">
    <property type="entry name" value="BCTRLSENSOR"/>
</dbReference>
<proteinExistence type="predicted"/>
<evidence type="ECO:0000256" key="9">
    <source>
        <dbReference type="ARBA" id="ARBA00022777"/>
    </source>
</evidence>
<evidence type="ECO:0000256" key="6">
    <source>
        <dbReference type="ARBA" id="ARBA00022679"/>
    </source>
</evidence>
<evidence type="ECO:0000256" key="13">
    <source>
        <dbReference type="ARBA" id="ARBA00023136"/>
    </source>
</evidence>
<reference evidence="17" key="2">
    <citation type="submission" date="2020-09" db="EMBL/GenBank/DDBJ databases">
        <authorList>
            <person name="Sun Q."/>
            <person name="Ohkuma M."/>
        </authorList>
    </citation>
    <scope>NUCLEOTIDE SEQUENCE</scope>
    <source>
        <strain evidence="17">JCM 15325</strain>
    </source>
</reference>
<dbReference type="InterPro" id="IPR005467">
    <property type="entry name" value="His_kinase_dom"/>
</dbReference>
<keyword evidence="12" id="KW-0902">Two-component regulatory system</keyword>
<dbReference type="SMART" id="SM00387">
    <property type="entry name" value="HATPase_c"/>
    <property type="match status" value="1"/>
</dbReference>
<dbReference type="Proteomes" id="UP000654670">
    <property type="component" value="Unassembled WGS sequence"/>
</dbReference>
<dbReference type="PANTHER" id="PTHR45528">
    <property type="entry name" value="SENSOR HISTIDINE KINASE CPXA"/>
    <property type="match status" value="1"/>
</dbReference>
<organism evidence="17 18">
    <name type="scientific">Sporolactobacillus putidus</name>
    <dbReference type="NCBI Taxonomy" id="492735"/>
    <lineage>
        <taxon>Bacteria</taxon>
        <taxon>Bacillati</taxon>
        <taxon>Bacillota</taxon>
        <taxon>Bacilli</taxon>
        <taxon>Bacillales</taxon>
        <taxon>Sporolactobacillaceae</taxon>
        <taxon>Sporolactobacillus</taxon>
    </lineage>
</organism>
<evidence type="ECO:0000256" key="8">
    <source>
        <dbReference type="ARBA" id="ARBA00022741"/>
    </source>
</evidence>
<dbReference type="Pfam" id="PF00512">
    <property type="entry name" value="HisKA"/>
    <property type="match status" value="1"/>
</dbReference>
<evidence type="ECO:0000256" key="5">
    <source>
        <dbReference type="ARBA" id="ARBA00022553"/>
    </source>
</evidence>
<sequence>MFKWTLTRRIWLSFALLVSIIGIIMTVVYPYSIQSALKEDSFETIEQEQLQNVLHQDSGNYGVDNSGSGFLDRQQAVKAVGNLLIDSNYRQILGNPIPASVFNEMKARIRRQKAGSQRYELVYHGSTLYYVVRRVNANLETGYLISYMWNTYTNELMHKLWARLIFIFILTGILGLFIAFWLARYLKRPLDILGSRFEEISRLNWEKPFEWKGDYEFERLSSQFEKMRLNLMKYDESQKVFLQQASHELKTPIMVVHSYAQSVKDGIYPKGDLMDSMDVIIHESEQMEKRVRKLLYFTRFDSLRSQKFHFTRMTFGEIALFIQKRLMTQRPDIKIHVQGEETAVWGDKEQWQTVFENLVENGLRYAEQNIWMIAEERNGETILIVKNDGRPIPENKMEAMFEPFEKGEGGQFGLGLAIVNRIVLHHQGRIKVENSGDGVAFIISVPAPPREKLLQAPDQAK</sequence>
<dbReference type="GO" id="GO:0005524">
    <property type="term" value="F:ATP binding"/>
    <property type="evidence" value="ECO:0007669"/>
    <property type="project" value="UniProtKB-KW"/>
</dbReference>
<evidence type="ECO:0000256" key="2">
    <source>
        <dbReference type="ARBA" id="ARBA00004651"/>
    </source>
</evidence>
<dbReference type="InterPro" id="IPR050398">
    <property type="entry name" value="HssS/ArlS-like"/>
</dbReference>
<dbReference type="SUPFAM" id="SSF47384">
    <property type="entry name" value="Homodimeric domain of signal transducing histidine kinase"/>
    <property type="match status" value="1"/>
</dbReference>
<protein>
    <recommendedName>
        <fullName evidence="3">histidine kinase</fullName>
        <ecNumber evidence="3">2.7.13.3</ecNumber>
    </recommendedName>
</protein>
<gene>
    <name evidence="17" type="primary">cssS</name>
    <name evidence="17" type="ORF">GCM10007968_03560</name>
</gene>
<evidence type="ECO:0000313" key="18">
    <source>
        <dbReference type="Proteomes" id="UP000654670"/>
    </source>
</evidence>
<dbReference type="Gene3D" id="3.30.565.10">
    <property type="entry name" value="Histidine kinase-like ATPase, C-terminal domain"/>
    <property type="match status" value="1"/>
</dbReference>
<dbReference type="AlphaFoldDB" id="A0A917RXL7"/>
<evidence type="ECO:0000259" key="15">
    <source>
        <dbReference type="PROSITE" id="PS50109"/>
    </source>
</evidence>
<keyword evidence="13 14" id="KW-0472">Membrane</keyword>
<dbReference type="InterPro" id="IPR003661">
    <property type="entry name" value="HisK_dim/P_dom"/>
</dbReference>
<evidence type="ECO:0000256" key="4">
    <source>
        <dbReference type="ARBA" id="ARBA00022475"/>
    </source>
</evidence>
<dbReference type="GO" id="GO:0005886">
    <property type="term" value="C:plasma membrane"/>
    <property type="evidence" value="ECO:0007669"/>
    <property type="project" value="UniProtKB-SubCell"/>
</dbReference>
<evidence type="ECO:0000313" key="17">
    <source>
        <dbReference type="EMBL" id="GGL42923.1"/>
    </source>
</evidence>
<dbReference type="Pfam" id="PF02518">
    <property type="entry name" value="HATPase_c"/>
    <property type="match status" value="1"/>
</dbReference>
<dbReference type="PROSITE" id="PS50885">
    <property type="entry name" value="HAMP"/>
    <property type="match status" value="1"/>
</dbReference>
<evidence type="ECO:0000256" key="7">
    <source>
        <dbReference type="ARBA" id="ARBA00022692"/>
    </source>
</evidence>
<dbReference type="Gene3D" id="6.10.340.10">
    <property type="match status" value="1"/>
</dbReference>
<comment type="subcellular location">
    <subcellularLocation>
        <location evidence="2">Cell membrane</location>
        <topology evidence="2">Multi-pass membrane protein</topology>
    </subcellularLocation>
</comment>
<dbReference type="InterPro" id="IPR036097">
    <property type="entry name" value="HisK_dim/P_sf"/>
</dbReference>
<accession>A0A917RXL7</accession>
<comment type="caution">
    <text evidence="17">The sequence shown here is derived from an EMBL/GenBank/DDBJ whole genome shotgun (WGS) entry which is preliminary data.</text>
</comment>
<feature type="transmembrane region" description="Helical" evidence="14">
    <location>
        <begin position="12"/>
        <end position="32"/>
    </location>
</feature>
<keyword evidence="9 17" id="KW-0418">Kinase</keyword>
<evidence type="ECO:0000256" key="1">
    <source>
        <dbReference type="ARBA" id="ARBA00000085"/>
    </source>
</evidence>
<keyword evidence="6" id="KW-0808">Transferase</keyword>
<evidence type="ECO:0000256" key="14">
    <source>
        <dbReference type="SAM" id="Phobius"/>
    </source>
</evidence>
<dbReference type="InterPro" id="IPR004358">
    <property type="entry name" value="Sig_transdc_His_kin-like_C"/>
</dbReference>
<dbReference type="EC" id="2.7.13.3" evidence="3"/>